<dbReference type="PANTHER" id="PTHR10788:SF106">
    <property type="entry name" value="BCDNA.GH08860"/>
    <property type="match status" value="1"/>
</dbReference>
<evidence type="ECO:0000313" key="2">
    <source>
        <dbReference type="EMBL" id="MFD0725770.1"/>
    </source>
</evidence>
<dbReference type="Gene3D" id="3.40.50.2000">
    <property type="entry name" value="Glycogen Phosphorylase B"/>
    <property type="match status" value="2"/>
</dbReference>
<dbReference type="RefSeq" id="WP_386823353.1">
    <property type="nucleotide sequence ID" value="NZ_JBHTIF010000001.1"/>
</dbReference>
<name>A0ABW2YBX1_9GAMM</name>
<proteinExistence type="inferred from homology"/>
<dbReference type="SUPFAM" id="SSF53756">
    <property type="entry name" value="UDP-Glycosyltransferase/glycogen phosphorylase"/>
    <property type="match status" value="1"/>
</dbReference>
<dbReference type="InterPro" id="IPR001830">
    <property type="entry name" value="Glyco_trans_20"/>
</dbReference>
<evidence type="ECO:0000256" key="1">
    <source>
        <dbReference type="ARBA" id="ARBA00008799"/>
    </source>
</evidence>
<comment type="similarity">
    <text evidence="1">Belongs to the glycosyltransferase 20 family.</text>
</comment>
<protein>
    <submittedName>
        <fullName evidence="2">Trehalose-6-phosphate synthase</fullName>
    </submittedName>
</protein>
<gene>
    <name evidence="2" type="ORF">ACFQ0E_09175</name>
</gene>
<dbReference type="EMBL" id="JBHTIF010000001">
    <property type="protein sequence ID" value="MFD0725770.1"/>
    <property type="molecule type" value="Genomic_DNA"/>
</dbReference>
<sequence>MSRLVIVSNRVALPQESRAGGLAVALNAALREGGGLWFGWSGRRMREASGTLHEVRDGDLRFVTMDLSNEDHDAYYSNFANRSLWPMLHFRPDLVDYTRETHAGYQRVNALFAERLAPLLREDDTLWVHDYHLIPLGRYLRERGIGCRMGFFLHVPLPSSDLVSALPGHRELFGALGAYDLVGFQTRRDVERFRDYVRLFGEGHALEGDWLANSDGRRFRARHFPISIDTAGIAAQSAAGVRRTSVRRLRASLGDRALAISVDRLDYSKGLPDRFRAVSRLLERHPQHRGRLTCLQIAPASRSDVPEYQTLRRELAELTGHINGRHAEPDWTPLRYVNRNFSHDVLTGYYRIARLGLVTPLRDGMNLVAKEFVAAQDPQDPGVLVLSRFAGAANELGGALIVNPYDLDGVADAIDTGLGMPQAERIQRWRAMMDTLEHHDITRWRRSFLDALAATDG</sequence>
<dbReference type="Pfam" id="PF00982">
    <property type="entry name" value="Glyco_transf_20"/>
    <property type="match status" value="1"/>
</dbReference>
<reference evidence="3" key="1">
    <citation type="journal article" date="2019" name="Int. J. Syst. Evol. Microbiol.">
        <title>The Global Catalogue of Microorganisms (GCM) 10K type strain sequencing project: providing services to taxonomists for standard genome sequencing and annotation.</title>
        <authorList>
            <consortium name="The Broad Institute Genomics Platform"/>
            <consortium name="The Broad Institute Genome Sequencing Center for Infectious Disease"/>
            <person name="Wu L."/>
            <person name="Ma J."/>
        </authorList>
    </citation>
    <scope>NUCLEOTIDE SEQUENCE [LARGE SCALE GENOMIC DNA]</scope>
    <source>
        <strain evidence="3">CCUG 55585</strain>
    </source>
</reference>
<accession>A0ABW2YBX1</accession>
<evidence type="ECO:0000313" key="3">
    <source>
        <dbReference type="Proteomes" id="UP001597110"/>
    </source>
</evidence>
<dbReference type="Proteomes" id="UP001597110">
    <property type="component" value="Unassembled WGS sequence"/>
</dbReference>
<keyword evidence="3" id="KW-1185">Reference proteome</keyword>
<dbReference type="PANTHER" id="PTHR10788">
    <property type="entry name" value="TREHALOSE-6-PHOSPHATE SYNTHASE"/>
    <property type="match status" value="1"/>
</dbReference>
<organism evidence="2 3">
    <name type="scientific">Lysobacter brunescens</name>
    <dbReference type="NCBI Taxonomy" id="262323"/>
    <lineage>
        <taxon>Bacteria</taxon>
        <taxon>Pseudomonadati</taxon>
        <taxon>Pseudomonadota</taxon>
        <taxon>Gammaproteobacteria</taxon>
        <taxon>Lysobacterales</taxon>
        <taxon>Lysobacteraceae</taxon>
        <taxon>Lysobacter</taxon>
    </lineage>
</organism>
<comment type="caution">
    <text evidence="2">The sequence shown here is derived from an EMBL/GenBank/DDBJ whole genome shotgun (WGS) entry which is preliminary data.</text>
</comment>
<dbReference type="CDD" id="cd03788">
    <property type="entry name" value="GT20_TPS"/>
    <property type="match status" value="1"/>
</dbReference>